<feature type="region of interest" description="Disordered" evidence="8">
    <location>
        <begin position="1"/>
        <end position="25"/>
    </location>
</feature>
<evidence type="ECO:0000313" key="11">
    <source>
        <dbReference type="Proteomes" id="UP000198751"/>
    </source>
</evidence>
<evidence type="ECO:0000313" key="10">
    <source>
        <dbReference type="EMBL" id="SDS99966.1"/>
    </source>
</evidence>
<dbReference type="PROSITE" id="PS00211">
    <property type="entry name" value="ABC_TRANSPORTER_1"/>
    <property type="match status" value="1"/>
</dbReference>
<dbReference type="Gene3D" id="3.40.50.300">
    <property type="entry name" value="P-loop containing nucleotide triphosphate hydrolases"/>
    <property type="match status" value="1"/>
</dbReference>
<dbReference type="FunFam" id="3.40.50.300:FF:000016">
    <property type="entry name" value="Oligopeptide ABC transporter ATP-binding component"/>
    <property type="match status" value="1"/>
</dbReference>
<dbReference type="InterPro" id="IPR003593">
    <property type="entry name" value="AAA+_ATPase"/>
</dbReference>
<dbReference type="SUPFAM" id="SSF52540">
    <property type="entry name" value="P-loop containing nucleoside triphosphate hydrolases"/>
    <property type="match status" value="1"/>
</dbReference>
<dbReference type="InterPro" id="IPR027417">
    <property type="entry name" value="P-loop_NTPase"/>
</dbReference>
<comment type="subcellular location">
    <subcellularLocation>
        <location evidence="1">Cell membrane</location>
        <topology evidence="1">Peripheral membrane protein</topology>
    </subcellularLocation>
</comment>
<dbReference type="GO" id="GO:0005886">
    <property type="term" value="C:plasma membrane"/>
    <property type="evidence" value="ECO:0007669"/>
    <property type="project" value="UniProtKB-SubCell"/>
</dbReference>
<evidence type="ECO:0000256" key="2">
    <source>
        <dbReference type="ARBA" id="ARBA00005417"/>
    </source>
</evidence>
<dbReference type="PANTHER" id="PTHR43297">
    <property type="entry name" value="OLIGOPEPTIDE TRANSPORT ATP-BINDING PROTEIN APPD"/>
    <property type="match status" value="1"/>
</dbReference>
<evidence type="ECO:0000256" key="4">
    <source>
        <dbReference type="ARBA" id="ARBA00022475"/>
    </source>
</evidence>
<dbReference type="Proteomes" id="UP000198751">
    <property type="component" value="Chromosome I"/>
</dbReference>
<reference evidence="11" key="1">
    <citation type="submission" date="2016-10" db="EMBL/GenBank/DDBJ databases">
        <authorList>
            <person name="Varghese N."/>
            <person name="Submissions S."/>
        </authorList>
    </citation>
    <scope>NUCLEOTIDE SEQUENCE [LARGE SCALE GENOMIC DNA]</scope>
    <source>
        <strain evidence="11">IMMIB L-1606</strain>
    </source>
</reference>
<feature type="compositionally biased region" description="Low complexity" evidence="8">
    <location>
        <begin position="296"/>
        <end position="309"/>
    </location>
</feature>
<evidence type="ECO:0000256" key="1">
    <source>
        <dbReference type="ARBA" id="ARBA00004202"/>
    </source>
</evidence>
<keyword evidence="7" id="KW-0472">Membrane</keyword>
<sequence>MTASSETPAAKATAQAEATEQPKFTEQPLLEVRDFQVELITDTAIIRAVDAVSFSIHRGETVTIIGESGSGKSTTAMGILRLLPEDLAVLSGTVVIDGVDISADPKAINKVRGKTLALIPQDPMTALSPVHSIGSQLFEAISIAGAASAKDKAALQARAVRLLEQVHIPTPEKQLKKYPHQLSGGMLQRVLIAIALASEPQLLVADEPTSALDVTVQAGILDLLLELQEQRGIGILMITHDLGVARLISDRIHVMKDGAFVESGEVQQIVDHPATEYTQTLLAAVPVLGEWDETPAATGRRSAATTSPALTQTGARND</sequence>
<dbReference type="InterPro" id="IPR003439">
    <property type="entry name" value="ABC_transporter-like_ATP-bd"/>
</dbReference>
<evidence type="ECO:0000256" key="7">
    <source>
        <dbReference type="ARBA" id="ARBA00023136"/>
    </source>
</evidence>
<dbReference type="InterPro" id="IPR017871">
    <property type="entry name" value="ABC_transporter-like_CS"/>
</dbReference>
<keyword evidence="4" id="KW-1003">Cell membrane</keyword>
<dbReference type="GO" id="GO:0016887">
    <property type="term" value="F:ATP hydrolysis activity"/>
    <property type="evidence" value="ECO:0007669"/>
    <property type="project" value="InterPro"/>
</dbReference>
<dbReference type="PROSITE" id="PS50893">
    <property type="entry name" value="ABC_TRANSPORTER_2"/>
    <property type="match status" value="1"/>
</dbReference>
<feature type="region of interest" description="Disordered" evidence="8">
    <location>
        <begin position="296"/>
        <end position="318"/>
    </location>
</feature>
<dbReference type="RefSeq" id="WP_091718768.1">
    <property type="nucleotide sequence ID" value="NZ_LT629779.1"/>
</dbReference>
<feature type="compositionally biased region" description="Low complexity" evidence="8">
    <location>
        <begin position="1"/>
        <end position="22"/>
    </location>
</feature>
<evidence type="ECO:0000256" key="5">
    <source>
        <dbReference type="ARBA" id="ARBA00022741"/>
    </source>
</evidence>
<evidence type="ECO:0000256" key="3">
    <source>
        <dbReference type="ARBA" id="ARBA00022448"/>
    </source>
</evidence>
<dbReference type="GO" id="GO:0005524">
    <property type="term" value="F:ATP binding"/>
    <property type="evidence" value="ECO:0007669"/>
    <property type="project" value="UniProtKB-KW"/>
</dbReference>
<dbReference type="SMART" id="SM00382">
    <property type="entry name" value="AAA"/>
    <property type="match status" value="1"/>
</dbReference>
<name>A0A1H1WUE7_9MICC</name>
<keyword evidence="3" id="KW-0813">Transport</keyword>
<dbReference type="OrthoDB" id="8481147at2"/>
<accession>A0A1H1WUE7</accession>
<gene>
    <name evidence="10" type="ORF">SAMN04489743_1427</name>
</gene>
<organism evidence="10 11">
    <name type="scientific">Pseudarthrobacter equi</name>
    <dbReference type="NCBI Taxonomy" id="728066"/>
    <lineage>
        <taxon>Bacteria</taxon>
        <taxon>Bacillati</taxon>
        <taxon>Actinomycetota</taxon>
        <taxon>Actinomycetes</taxon>
        <taxon>Micrococcales</taxon>
        <taxon>Micrococcaceae</taxon>
        <taxon>Pseudarthrobacter</taxon>
    </lineage>
</organism>
<feature type="domain" description="ABC transporter" evidence="9">
    <location>
        <begin position="30"/>
        <end position="282"/>
    </location>
</feature>
<proteinExistence type="inferred from homology"/>
<comment type="similarity">
    <text evidence="2">Belongs to the ABC transporter superfamily.</text>
</comment>
<dbReference type="EMBL" id="LT629779">
    <property type="protein sequence ID" value="SDS99966.1"/>
    <property type="molecule type" value="Genomic_DNA"/>
</dbReference>
<keyword evidence="6 10" id="KW-0067">ATP-binding</keyword>
<dbReference type="AlphaFoldDB" id="A0A1H1WUE7"/>
<dbReference type="CDD" id="cd03257">
    <property type="entry name" value="ABC_NikE_OppD_transporters"/>
    <property type="match status" value="1"/>
</dbReference>
<dbReference type="InterPro" id="IPR050388">
    <property type="entry name" value="ABC_Ni/Peptide_Import"/>
</dbReference>
<keyword evidence="11" id="KW-1185">Reference proteome</keyword>
<dbReference type="PANTHER" id="PTHR43297:SF2">
    <property type="entry name" value="DIPEPTIDE TRANSPORT ATP-BINDING PROTEIN DPPD"/>
    <property type="match status" value="1"/>
</dbReference>
<evidence type="ECO:0000256" key="8">
    <source>
        <dbReference type="SAM" id="MobiDB-lite"/>
    </source>
</evidence>
<keyword evidence="5" id="KW-0547">Nucleotide-binding</keyword>
<dbReference type="Pfam" id="PF00005">
    <property type="entry name" value="ABC_tran"/>
    <property type="match status" value="1"/>
</dbReference>
<evidence type="ECO:0000259" key="9">
    <source>
        <dbReference type="PROSITE" id="PS50893"/>
    </source>
</evidence>
<protein>
    <submittedName>
        <fullName evidence="10">Peptide/nickel transport system ATP-binding protein</fullName>
    </submittedName>
</protein>
<evidence type="ECO:0000256" key="6">
    <source>
        <dbReference type="ARBA" id="ARBA00022840"/>
    </source>
</evidence>